<gene>
    <name evidence="1" type="ORF">AC578_405</name>
</gene>
<dbReference type="AlphaFoldDB" id="A0A139HXU8"/>
<reference evidence="1 2" key="1">
    <citation type="submission" date="2015-07" db="EMBL/GenBank/DDBJ databases">
        <title>Comparative genomics of the Sigatoka disease complex on banana suggests a link between parallel evolutionary changes in Pseudocercospora fijiensis and Pseudocercospora eumusae and increased virulence on the banana host.</title>
        <authorList>
            <person name="Chang T.-C."/>
            <person name="Salvucci A."/>
            <person name="Crous P.W."/>
            <person name="Stergiopoulos I."/>
        </authorList>
    </citation>
    <scope>NUCLEOTIDE SEQUENCE [LARGE SCALE GENOMIC DNA]</scope>
    <source>
        <strain evidence="1 2">CBS 114824</strain>
    </source>
</reference>
<organism evidence="1 2">
    <name type="scientific">Pseudocercospora eumusae</name>
    <dbReference type="NCBI Taxonomy" id="321146"/>
    <lineage>
        <taxon>Eukaryota</taxon>
        <taxon>Fungi</taxon>
        <taxon>Dikarya</taxon>
        <taxon>Ascomycota</taxon>
        <taxon>Pezizomycotina</taxon>
        <taxon>Dothideomycetes</taxon>
        <taxon>Dothideomycetidae</taxon>
        <taxon>Mycosphaerellales</taxon>
        <taxon>Mycosphaerellaceae</taxon>
        <taxon>Pseudocercospora</taxon>
    </lineage>
</organism>
<proteinExistence type="predicted"/>
<sequence>MDNRSHQTGNDDQVPGSDLHELIALTRKLHRLTKYPEMLSEQQYEILTFMQDRAKKYQTGLLEDDALYAPYRSTRLEYKDHAARIAERLYRSMNLNSGAQPVTSLPKHSARCIGANQRQIIAKLCEWFAKRVVSFRRDISIAGHALAPLIMLAAFGYICEMDARVVESMVFREELRKRLDQVAISRGCQEWKDLNSWKADLVELVLHFARNDHRKFIETDYEGVFRYLVEHGVMKEIHNER</sequence>
<keyword evidence="2" id="KW-1185">Reference proteome</keyword>
<dbReference type="OrthoDB" id="3631563at2759"/>
<accession>A0A139HXU8</accession>
<dbReference type="EMBL" id="LFZN01000002">
    <property type="protein sequence ID" value="KXT07294.1"/>
    <property type="molecule type" value="Genomic_DNA"/>
</dbReference>
<evidence type="ECO:0000313" key="2">
    <source>
        <dbReference type="Proteomes" id="UP000070133"/>
    </source>
</evidence>
<comment type="caution">
    <text evidence="1">The sequence shown here is derived from an EMBL/GenBank/DDBJ whole genome shotgun (WGS) entry which is preliminary data.</text>
</comment>
<name>A0A139HXU8_9PEZI</name>
<protein>
    <submittedName>
        <fullName evidence="1">Uncharacterized protein</fullName>
    </submittedName>
</protein>
<evidence type="ECO:0000313" key="1">
    <source>
        <dbReference type="EMBL" id="KXT07294.1"/>
    </source>
</evidence>
<dbReference type="Proteomes" id="UP000070133">
    <property type="component" value="Unassembled WGS sequence"/>
</dbReference>